<feature type="chain" id="PRO_5040976584" evidence="7">
    <location>
        <begin position="22"/>
        <end position="407"/>
    </location>
</feature>
<evidence type="ECO:0000256" key="2">
    <source>
        <dbReference type="ARBA" id="ARBA00022692"/>
    </source>
</evidence>
<dbReference type="PANTHER" id="PTHR22906">
    <property type="entry name" value="PROPERDIN"/>
    <property type="match status" value="1"/>
</dbReference>
<dbReference type="SMART" id="SM00209">
    <property type="entry name" value="TSP1"/>
    <property type="match status" value="3"/>
</dbReference>
<evidence type="ECO:0000313" key="8">
    <source>
        <dbReference type="EMBL" id="KAJ7390413.1"/>
    </source>
</evidence>
<evidence type="ECO:0000256" key="6">
    <source>
        <dbReference type="ARBA" id="ARBA00023157"/>
    </source>
</evidence>
<keyword evidence="2" id="KW-0812">Transmembrane</keyword>
<evidence type="ECO:0000256" key="5">
    <source>
        <dbReference type="ARBA" id="ARBA00023136"/>
    </source>
</evidence>
<dbReference type="OrthoDB" id="10253954at2759"/>
<gene>
    <name evidence="8" type="ORF">OS493_025670</name>
</gene>
<evidence type="ECO:0000256" key="4">
    <source>
        <dbReference type="ARBA" id="ARBA00022989"/>
    </source>
</evidence>
<dbReference type="InterPro" id="IPR036383">
    <property type="entry name" value="TSP1_rpt_sf"/>
</dbReference>
<keyword evidence="5" id="KW-0472">Membrane</keyword>
<keyword evidence="6" id="KW-1015">Disulfide bond</keyword>
<keyword evidence="9" id="KW-1185">Reference proteome</keyword>
<name>A0A9X0A070_9CNID</name>
<dbReference type="AlphaFoldDB" id="A0A9X0A070"/>
<dbReference type="Pfam" id="PF00090">
    <property type="entry name" value="TSP_1"/>
    <property type="match status" value="3"/>
</dbReference>
<evidence type="ECO:0000256" key="3">
    <source>
        <dbReference type="ARBA" id="ARBA00022737"/>
    </source>
</evidence>
<evidence type="ECO:0000313" key="9">
    <source>
        <dbReference type="Proteomes" id="UP001163046"/>
    </source>
</evidence>
<dbReference type="InterPro" id="IPR000884">
    <property type="entry name" value="TSP1_rpt"/>
</dbReference>
<dbReference type="Pfam" id="PF13385">
    <property type="entry name" value="Laminin_G_3"/>
    <property type="match status" value="1"/>
</dbReference>
<comment type="caution">
    <text evidence="8">The sequence shown here is derived from an EMBL/GenBank/DDBJ whole genome shotgun (WGS) entry which is preliminary data.</text>
</comment>
<protein>
    <submittedName>
        <fullName evidence="8">Uncharacterized protein</fullName>
    </submittedName>
</protein>
<dbReference type="InterPro" id="IPR052065">
    <property type="entry name" value="Compl_asym_regulator"/>
</dbReference>
<dbReference type="Gene3D" id="2.60.120.200">
    <property type="match status" value="1"/>
</dbReference>
<dbReference type="SUPFAM" id="SSF49899">
    <property type="entry name" value="Concanavalin A-like lectins/glucanases"/>
    <property type="match status" value="1"/>
</dbReference>
<dbReference type="PANTHER" id="PTHR22906:SF21">
    <property type="entry name" value="SEMA DOMAIN-CONTAINING PROTEIN"/>
    <property type="match status" value="1"/>
</dbReference>
<dbReference type="EMBL" id="MU825417">
    <property type="protein sequence ID" value="KAJ7390413.1"/>
    <property type="molecule type" value="Genomic_DNA"/>
</dbReference>
<dbReference type="InterPro" id="IPR013320">
    <property type="entry name" value="ConA-like_dom_sf"/>
</dbReference>
<comment type="subcellular location">
    <subcellularLocation>
        <location evidence="1">Membrane</location>
        <topology evidence="1">Single-pass membrane protein</topology>
    </subcellularLocation>
</comment>
<dbReference type="PROSITE" id="PS50092">
    <property type="entry name" value="TSP1"/>
    <property type="match status" value="3"/>
</dbReference>
<dbReference type="SUPFAM" id="SSF82895">
    <property type="entry name" value="TSP-1 type 1 repeat"/>
    <property type="match status" value="3"/>
</dbReference>
<evidence type="ECO:0000256" key="7">
    <source>
        <dbReference type="SAM" id="SignalP"/>
    </source>
</evidence>
<proteinExistence type="predicted"/>
<dbReference type="Gene3D" id="2.20.100.10">
    <property type="entry name" value="Thrombospondin type-1 (TSP1) repeat"/>
    <property type="match status" value="3"/>
</dbReference>
<keyword evidence="3" id="KW-0677">Repeat</keyword>
<keyword evidence="7" id="KW-0732">Signal</keyword>
<dbReference type="FunFam" id="2.20.100.10:FF:000007">
    <property type="entry name" value="Thrombospondin 1"/>
    <property type="match status" value="2"/>
</dbReference>
<organism evidence="8 9">
    <name type="scientific">Desmophyllum pertusum</name>
    <dbReference type="NCBI Taxonomy" id="174260"/>
    <lineage>
        <taxon>Eukaryota</taxon>
        <taxon>Metazoa</taxon>
        <taxon>Cnidaria</taxon>
        <taxon>Anthozoa</taxon>
        <taxon>Hexacorallia</taxon>
        <taxon>Scleractinia</taxon>
        <taxon>Caryophylliina</taxon>
        <taxon>Caryophylliidae</taxon>
        <taxon>Desmophyllum</taxon>
    </lineage>
</organism>
<keyword evidence="4" id="KW-1133">Transmembrane helix</keyword>
<reference evidence="8" key="1">
    <citation type="submission" date="2023-01" db="EMBL/GenBank/DDBJ databases">
        <title>Genome assembly of the deep-sea coral Lophelia pertusa.</title>
        <authorList>
            <person name="Herrera S."/>
            <person name="Cordes E."/>
        </authorList>
    </citation>
    <scope>NUCLEOTIDE SEQUENCE</scope>
    <source>
        <strain evidence="8">USNM1676648</strain>
        <tissue evidence="8">Polyp</tissue>
    </source>
</reference>
<feature type="signal peptide" evidence="7">
    <location>
        <begin position="1"/>
        <end position="21"/>
    </location>
</feature>
<accession>A0A9X0A070</accession>
<dbReference type="Proteomes" id="UP001163046">
    <property type="component" value="Unassembled WGS sequence"/>
</dbReference>
<sequence>MVFGNVHSLAILYFVVHQCHCVANGLAIAGDDPWYQKASYYWLFNTLKDPGIVDQRGTTSVQAYSKNGLQLDGLLGSWADLGNFSYHCISDPDACKTGFTVTFWLRVNDRQNKRFVMQIASAEKAVGTTVQITEDDMLGVYVNSRATQRHVEVSWPYSSWIFVALTWNKTEGKISISLNCSSVPHKKDTVGHSFKLAPVPPSHTFILGANNARLRSIKMTIDELAVWNGLLSKEDLCYIMESKAVDGKYTNWSDFTPCTVSCGLGSKTRNRSCTNPQPQHGGDYCQGSPTNTELCFLRHCPIHGNYSEWSDFSSCTLTCGGGKQYRTRTCNNPSPQYGGINCSGLGPKREEVDCNTNPCPIHGGYSKWSDFSACSVSCNSGSETRTRMCTRPLPNTVVETAPYLGRP</sequence>
<dbReference type="GO" id="GO:0016020">
    <property type="term" value="C:membrane"/>
    <property type="evidence" value="ECO:0007669"/>
    <property type="project" value="UniProtKB-SubCell"/>
</dbReference>
<evidence type="ECO:0000256" key="1">
    <source>
        <dbReference type="ARBA" id="ARBA00004167"/>
    </source>
</evidence>